<feature type="non-terminal residue" evidence="1">
    <location>
        <position position="1"/>
    </location>
</feature>
<evidence type="ECO:0000313" key="2">
    <source>
        <dbReference type="Proteomes" id="UP000789920"/>
    </source>
</evidence>
<keyword evidence="2" id="KW-1185">Reference proteome</keyword>
<proteinExistence type="predicted"/>
<sequence length="117" mass="13573">SKNSYLYTDSYEPIVYRTFGVDQSNWNIIALRIKDIFDGIMARCRGFGYPDYDGKKQIDLFKARIAGESPLILPSHTPITPAITNKKTAKKEIIEKKWTKFFKDLHLKKKQSQTNID</sequence>
<protein>
    <submittedName>
        <fullName evidence="1">8181_t:CDS:1</fullName>
    </submittedName>
</protein>
<gene>
    <name evidence="1" type="ORF">RPERSI_LOCUS11328</name>
</gene>
<dbReference type="Proteomes" id="UP000789920">
    <property type="component" value="Unassembled WGS sequence"/>
</dbReference>
<evidence type="ECO:0000313" key="1">
    <source>
        <dbReference type="EMBL" id="CAG8721401.1"/>
    </source>
</evidence>
<name>A0ACA9PTJ4_9GLOM</name>
<comment type="caution">
    <text evidence="1">The sequence shown here is derived from an EMBL/GenBank/DDBJ whole genome shotgun (WGS) entry which is preliminary data.</text>
</comment>
<organism evidence="1 2">
    <name type="scientific">Racocetra persica</name>
    <dbReference type="NCBI Taxonomy" id="160502"/>
    <lineage>
        <taxon>Eukaryota</taxon>
        <taxon>Fungi</taxon>
        <taxon>Fungi incertae sedis</taxon>
        <taxon>Mucoromycota</taxon>
        <taxon>Glomeromycotina</taxon>
        <taxon>Glomeromycetes</taxon>
        <taxon>Diversisporales</taxon>
        <taxon>Gigasporaceae</taxon>
        <taxon>Racocetra</taxon>
    </lineage>
</organism>
<accession>A0ACA9PTJ4</accession>
<reference evidence="1" key="1">
    <citation type="submission" date="2021-06" db="EMBL/GenBank/DDBJ databases">
        <authorList>
            <person name="Kallberg Y."/>
            <person name="Tangrot J."/>
            <person name="Rosling A."/>
        </authorList>
    </citation>
    <scope>NUCLEOTIDE SEQUENCE</scope>
    <source>
        <strain evidence="1">MA461A</strain>
    </source>
</reference>
<dbReference type="EMBL" id="CAJVQC010023224">
    <property type="protein sequence ID" value="CAG8721401.1"/>
    <property type="molecule type" value="Genomic_DNA"/>
</dbReference>